<sequence length="113" mass="12986">MSKSIASIGLIIFITLYQIFSANCSEYSYGVVESCSGCSLNRLPDVKKFIFSDVPNYERVQFKHIQGAVPELVLYNNNEEEVERLQLSRLTRDECNELLQQKGFKKITIKDEI</sequence>
<name>A0A835CSK3_APHGI</name>
<evidence type="ECO:0000313" key="8">
    <source>
        <dbReference type="Proteomes" id="UP000639338"/>
    </source>
</evidence>
<dbReference type="PANTHER" id="PTHR13077">
    <property type="entry name" value="SELENOPROTEIN F"/>
    <property type="match status" value="1"/>
</dbReference>
<dbReference type="InterPro" id="IPR039992">
    <property type="entry name" value="Sep15_SelM"/>
</dbReference>
<keyword evidence="3" id="KW-0712">Selenocysteine</keyword>
<evidence type="ECO:0000256" key="2">
    <source>
        <dbReference type="ARBA" id="ARBA00022729"/>
    </source>
</evidence>
<dbReference type="InterPro" id="IPR036249">
    <property type="entry name" value="Thioredoxin-like_sf"/>
</dbReference>
<dbReference type="InterPro" id="IPR038219">
    <property type="entry name" value="Sep15/SelM_sf"/>
</dbReference>
<dbReference type="GO" id="GO:0016491">
    <property type="term" value="F:oxidoreductase activity"/>
    <property type="evidence" value="ECO:0007669"/>
    <property type="project" value="TreeGrafter"/>
</dbReference>
<comment type="caution">
    <text evidence="7">The sequence shown here is derived from an EMBL/GenBank/DDBJ whole genome shotgun (WGS) entry which is preliminary data.</text>
</comment>
<feature type="signal peptide" evidence="5">
    <location>
        <begin position="1"/>
        <end position="21"/>
    </location>
</feature>
<protein>
    <recommendedName>
        <fullName evidence="4">Selenoprotein M</fullName>
    </recommendedName>
</protein>
<evidence type="ECO:0000256" key="3">
    <source>
        <dbReference type="ARBA" id="ARBA00022933"/>
    </source>
</evidence>
<comment type="similarity">
    <text evidence="1">Belongs to the selenoprotein M/F family.</text>
</comment>
<evidence type="ECO:0000256" key="4">
    <source>
        <dbReference type="ARBA" id="ARBA00040773"/>
    </source>
</evidence>
<dbReference type="EMBL" id="JACMRX010000002">
    <property type="protein sequence ID" value="KAF7995084.1"/>
    <property type="molecule type" value="Genomic_DNA"/>
</dbReference>
<accession>A0A835CSK3</accession>
<dbReference type="OrthoDB" id="25165at2759"/>
<dbReference type="PANTHER" id="PTHR13077:SF7">
    <property type="entry name" value="SELENOPROTEIN M"/>
    <property type="match status" value="1"/>
</dbReference>
<keyword evidence="8" id="KW-1185">Reference proteome</keyword>
<dbReference type="SUPFAM" id="SSF52833">
    <property type="entry name" value="Thioredoxin-like"/>
    <property type="match status" value="1"/>
</dbReference>
<evidence type="ECO:0000259" key="6">
    <source>
        <dbReference type="Pfam" id="PF08806"/>
    </source>
</evidence>
<dbReference type="AlphaFoldDB" id="A0A835CSK3"/>
<dbReference type="InterPro" id="IPR014912">
    <property type="entry name" value="Sep15_SelM_dom"/>
</dbReference>
<feature type="domain" description="Selenoprotein F/M" evidence="6">
    <location>
        <begin position="31"/>
        <end position="104"/>
    </location>
</feature>
<dbReference type="Proteomes" id="UP000639338">
    <property type="component" value="Unassembled WGS sequence"/>
</dbReference>
<dbReference type="Pfam" id="PF08806">
    <property type="entry name" value="Sep15_SelM"/>
    <property type="match status" value="1"/>
</dbReference>
<feature type="chain" id="PRO_5032924487" description="Selenoprotein M" evidence="5">
    <location>
        <begin position="22"/>
        <end position="113"/>
    </location>
</feature>
<keyword evidence="2 5" id="KW-0732">Signal</keyword>
<evidence type="ECO:0000256" key="5">
    <source>
        <dbReference type="SAM" id="SignalP"/>
    </source>
</evidence>
<proteinExistence type="inferred from homology"/>
<organism evidence="7 8">
    <name type="scientific">Aphidius gifuensis</name>
    <name type="common">Parasitoid wasp</name>
    <dbReference type="NCBI Taxonomy" id="684658"/>
    <lineage>
        <taxon>Eukaryota</taxon>
        <taxon>Metazoa</taxon>
        <taxon>Ecdysozoa</taxon>
        <taxon>Arthropoda</taxon>
        <taxon>Hexapoda</taxon>
        <taxon>Insecta</taxon>
        <taxon>Pterygota</taxon>
        <taxon>Neoptera</taxon>
        <taxon>Endopterygota</taxon>
        <taxon>Hymenoptera</taxon>
        <taxon>Apocrita</taxon>
        <taxon>Ichneumonoidea</taxon>
        <taxon>Braconidae</taxon>
        <taxon>Aphidiinae</taxon>
        <taxon>Aphidius</taxon>
    </lineage>
</organism>
<dbReference type="GO" id="GO:0005788">
    <property type="term" value="C:endoplasmic reticulum lumen"/>
    <property type="evidence" value="ECO:0007669"/>
    <property type="project" value="TreeGrafter"/>
</dbReference>
<reference evidence="7 8" key="1">
    <citation type="submission" date="2020-08" db="EMBL/GenBank/DDBJ databases">
        <title>Aphidius gifuensis genome sequencing and assembly.</title>
        <authorList>
            <person name="Du Z."/>
        </authorList>
    </citation>
    <scope>NUCLEOTIDE SEQUENCE [LARGE SCALE GENOMIC DNA]</scope>
    <source>
        <strain evidence="7">YNYX2018</strain>
        <tissue evidence="7">Adults</tissue>
    </source>
</reference>
<evidence type="ECO:0000256" key="1">
    <source>
        <dbReference type="ARBA" id="ARBA00005742"/>
    </source>
</evidence>
<dbReference type="Gene3D" id="3.40.30.50">
    <property type="entry name" value="Sep15/SelM thioredoxin-like domain, active-site redox motif"/>
    <property type="match status" value="1"/>
</dbReference>
<evidence type="ECO:0000313" key="7">
    <source>
        <dbReference type="EMBL" id="KAF7995084.1"/>
    </source>
</evidence>
<gene>
    <name evidence="7" type="ORF">HCN44_004556</name>
</gene>